<dbReference type="SUPFAM" id="SSF47413">
    <property type="entry name" value="lambda repressor-like DNA-binding domains"/>
    <property type="match status" value="1"/>
</dbReference>
<sequence>MCRPEKPITTRNRALRELAEWLRDQRERTRQGYRALSVRAGFHATTLQRAASGEGVPKLQTVLSYARACDASPEEARRLWKRARYEETRRTRGGRGLPSPRPEFIRDFVDISAALHDLYEKAGSPALRTMEQRAGNFGVLPRSTVHRIVTKQAMPHNKQQFQAYLRACEVPETEWPDWEGAWTRAWRHEKQDDFAARGTAPTPLRDVLAAAEIAAKDVVVQTNMERTYTTMQQLRERANQESSVRVNISSTGEISATRNGMPLRDGEVLMTRNGVALRDGDVLMPRHGVPVSPPQVKHRQPARRPQRRPASRHAPEHPAQGQLAFALPESPREPDALF</sequence>
<dbReference type="Proteomes" id="UP001272987">
    <property type="component" value="Unassembled WGS sequence"/>
</dbReference>
<organism evidence="2 3">
    <name type="scientific">Streptomyces acidiscabies</name>
    <dbReference type="NCBI Taxonomy" id="42234"/>
    <lineage>
        <taxon>Bacteria</taxon>
        <taxon>Bacillati</taxon>
        <taxon>Actinomycetota</taxon>
        <taxon>Actinomycetes</taxon>
        <taxon>Kitasatosporales</taxon>
        <taxon>Streptomycetaceae</taxon>
        <taxon>Streptomyces</taxon>
    </lineage>
</organism>
<keyword evidence="3" id="KW-1185">Reference proteome</keyword>
<proteinExistence type="predicted"/>
<dbReference type="InterPro" id="IPR010982">
    <property type="entry name" value="Lambda_DNA-bd_dom_sf"/>
</dbReference>
<accession>A0ABU4MDS0</accession>
<protein>
    <submittedName>
        <fullName evidence="2">Helix-turn-helix transcriptional regulator</fullName>
    </submittedName>
</protein>
<evidence type="ECO:0000256" key="1">
    <source>
        <dbReference type="SAM" id="MobiDB-lite"/>
    </source>
</evidence>
<dbReference type="RefSeq" id="WP_319167537.1">
    <property type="nucleotide sequence ID" value="NZ_CP122370.1"/>
</dbReference>
<dbReference type="Gene3D" id="1.10.260.40">
    <property type="entry name" value="lambda repressor-like DNA-binding domains"/>
    <property type="match status" value="1"/>
</dbReference>
<name>A0ABU4MDS0_9ACTN</name>
<dbReference type="Pfam" id="PF13560">
    <property type="entry name" value="HTH_31"/>
    <property type="match status" value="1"/>
</dbReference>
<evidence type="ECO:0000313" key="2">
    <source>
        <dbReference type="EMBL" id="MDX3025394.1"/>
    </source>
</evidence>
<feature type="compositionally biased region" description="Basic residues" evidence="1">
    <location>
        <begin position="296"/>
        <end position="311"/>
    </location>
</feature>
<comment type="caution">
    <text evidence="2">The sequence shown here is derived from an EMBL/GenBank/DDBJ whole genome shotgun (WGS) entry which is preliminary data.</text>
</comment>
<gene>
    <name evidence="2" type="ORF">PV666_47150</name>
</gene>
<reference evidence="2 3" key="1">
    <citation type="journal article" date="2023" name="Microb. Genom.">
        <title>Mesoterricola silvestris gen. nov., sp. nov., Mesoterricola sediminis sp. nov., Geothrix oryzae sp. nov., Geothrix edaphica sp. nov., Geothrix rubra sp. nov., and Geothrix limicola sp. nov., six novel members of Acidobacteriota isolated from soils.</title>
        <authorList>
            <person name="Weisberg A.J."/>
            <person name="Pearce E."/>
            <person name="Kramer C.G."/>
            <person name="Chang J.H."/>
            <person name="Clarke C.R."/>
        </authorList>
    </citation>
    <scope>NUCLEOTIDE SEQUENCE [LARGE SCALE GENOMIC DNA]</scope>
    <source>
        <strain evidence="2 3">NB05-1H</strain>
    </source>
</reference>
<feature type="region of interest" description="Disordered" evidence="1">
    <location>
        <begin position="283"/>
        <end position="338"/>
    </location>
</feature>
<dbReference type="EMBL" id="JARAWP010000046">
    <property type="protein sequence ID" value="MDX3025394.1"/>
    <property type="molecule type" value="Genomic_DNA"/>
</dbReference>
<evidence type="ECO:0000313" key="3">
    <source>
        <dbReference type="Proteomes" id="UP001272987"/>
    </source>
</evidence>